<evidence type="ECO:0000256" key="6">
    <source>
        <dbReference type="ARBA" id="ARBA00023027"/>
    </source>
</evidence>
<evidence type="ECO:0000313" key="10">
    <source>
        <dbReference type="EMBL" id="CEA01682.1"/>
    </source>
</evidence>
<protein>
    <recommendedName>
        <fullName evidence="7">Putative NAD(P)H nitroreductase</fullName>
        <ecNumber evidence="7">1.-.-.-</ecNumber>
    </recommendedName>
</protein>
<feature type="domain" description="Nitroreductase" evidence="9">
    <location>
        <begin position="19"/>
        <end position="163"/>
    </location>
</feature>
<evidence type="ECO:0000256" key="7">
    <source>
        <dbReference type="PIRNR" id="PIRNR000232"/>
    </source>
</evidence>
<dbReference type="Pfam" id="PF00881">
    <property type="entry name" value="Nitroreductase"/>
    <property type="match status" value="1"/>
</dbReference>
<gene>
    <name evidence="10" type="ORF">BN1049_00498</name>
</gene>
<dbReference type="InterPro" id="IPR026021">
    <property type="entry name" value="YdjA-like"/>
</dbReference>
<feature type="binding site" evidence="8">
    <location>
        <position position="35"/>
    </location>
    <ligand>
        <name>FMN</name>
        <dbReference type="ChEBI" id="CHEBI:58210"/>
        <note>ligand shared between dimeric partners</note>
    </ligand>
</feature>
<evidence type="ECO:0000259" key="9">
    <source>
        <dbReference type="Pfam" id="PF00881"/>
    </source>
</evidence>
<dbReference type="EMBL" id="LM997413">
    <property type="protein sequence ID" value="CEA01682.1"/>
    <property type="molecule type" value="Genomic_DNA"/>
</dbReference>
<dbReference type="EMBL" id="LK391969">
    <property type="protein sequence ID" value="CEF25591.1"/>
    <property type="molecule type" value="Genomic_DNA"/>
</dbReference>
<feature type="binding site" description="in other chain" evidence="8">
    <location>
        <begin position="10"/>
        <end position="12"/>
    </location>
    <ligand>
        <name>FMN</name>
        <dbReference type="ChEBI" id="CHEBI:58210"/>
        <note>ligand shared between dimeric partners</note>
    </ligand>
</feature>
<keyword evidence="3 7" id="KW-0288">FMN</keyword>
<comment type="similarity">
    <text evidence="1 7">Belongs to the nitroreductase family.</text>
</comment>
<evidence type="ECO:0000256" key="2">
    <source>
        <dbReference type="ARBA" id="ARBA00022630"/>
    </source>
</evidence>
<feature type="binding site" description="in other chain" evidence="8">
    <location>
        <begin position="133"/>
        <end position="135"/>
    </location>
    <ligand>
        <name>FMN</name>
        <dbReference type="ChEBI" id="CHEBI:58210"/>
        <note>ligand shared between dimeric partners</note>
    </ligand>
</feature>
<reference evidence="10" key="1">
    <citation type="submission" date="2014-07" db="EMBL/GenBank/DDBJ databases">
        <authorList>
            <person name="Urmite Genomes Urmite Genomes"/>
        </authorList>
    </citation>
    <scope>NUCLEOTIDE SEQUENCE</scope>
    <source>
        <strain evidence="10">12M76_air</strain>
    </source>
</reference>
<accession>A0A078M8G9</accession>
<evidence type="ECO:0000256" key="1">
    <source>
        <dbReference type="ARBA" id="ARBA00007118"/>
    </source>
</evidence>
<dbReference type="SUPFAM" id="SSF55469">
    <property type="entry name" value="FMN-dependent nitroreductase-like"/>
    <property type="match status" value="1"/>
</dbReference>
<dbReference type="RefSeq" id="WP_044498171.1">
    <property type="nucleotide sequence ID" value="NZ_LK391969.1"/>
</dbReference>
<organism evidence="10">
    <name type="scientific">Pseudomonas saudimassiliensis</name>
    <dbReference type="NCBI Taxonomy" id="1461581"/>
    <lineage>
        <taxon>Bacteria</taxon>
        <taxon>Pseudomonadati</taxon>
        <taxon>Pseudomonadota</taxon>
        <taxon>Gammaproteobacteria</taxon>
        <taxon>Pseudomonadales</taxon>
        <taxon>Pseudomonadaceae</taxon>
        <taxon>Pseudomonas</taxon>
    </lineage>
</organism>
<evidence type="ECO:0000256" key="3">
    <source>
        <dbReference type="ARBA" id="ARBA00022643"/>
    </source>
</evidence>
<dbReference type="GO" id="GO:0016491">
    <property type="term" value="F:oxidoreductase activity"/>
    <property type="evidence" value="ECO:0007669"/>
    <property type="project" value="UniProtKB-UniRule"/>
</dbReference>
<dbReference type="EC" id="1.-.-.-" evidence="7"/>
<dbReference type="AlphaFoldDB" id="A0A078M8G9"/>
<keyword evidence="6 7" id="KW-0520">NAD</keyword>
<proteinExistence type="inferred from homology"/>
<dbReference type="PANTHER" id="PTHR43821:SF1">
    <property type="entry name" value="NAD(P)H NITROREDUCTASE YDJA-RELATED"/>
    <property type="match status" value="1"/>
</dbReference>
<feature type="binding site" evidence="8">
    <location>
        <position position="39"/>
    </location>
    <ligand>
        <name>FMN</name>
        <dbReference type="ChEBI" id="CHEBI:58210"/>
        <note>ligand shared between dimeric partners</note>
    </ligand>
</feature>
<dbReference type="InterPro" id="IPR029479">
    <property type="entry name" value="Nitroreductase"/>
</dbReference>
<evidence type="ECO:0000256" key="4">
    <source>
        <dbReference type="ARBA" id="ARBA00022857"/>
    </source>
</evidence>
<name>A0A078M8G9_9PSED</name>
<evidence type="ECO:0000256" key="5">
    <source>
        <dbReference type="ARBA" id="ARBA00023002"/>
    </source>
</evidence>
<dbReference type="PANTHER" id="PTHR43821">
    <property type="entry name" value="NAD(P)H NITROREDUCTASE YDJA-RELATED"/>
    <property type="match status" value="1"/>
</dbReference>
<keyword evidence="2 7" id="KW-0285">Flavoprotein</keyword>
<dbReference type="OrthoDB" id="9804207at2"/>
<comment type="cofactor">
    <cofactor evidence="8">
        <name>FMN</name>
        <dbReference type="ChEBI" id="CHEBI:58210"/>
    </cofactor>
    <text evidence="8">Binds 1 FMN per subunit.</text>
</comment>
<evidence type="ECO:0000256" key="8">
    <source>
        <dbReference type="PIRSR" id="PIRSR000232-1"/>
    </source>
</evidence>
<dbReference type="Gene3D" id="3.40.109.10">
    <property type="entry name" value="NADH Oxidase"/>
    <property type="match status" value="1"/>
</dbReference>
<keyword evidence="4 7" id="KW-0521">NADP</keyword>
<dbReference type="InterPro" id="IPR052530">
    <property type="entry name" value="NAD(P)H_nitroreductase"/>
</dbReference>
<sequence length="187" mass="20206">MDALTALHKRVSEPRLTGPAPTADQLEALFQAALRAPDHARLRPWRFLVLEGQGLERLGELFAAGALARVGDPNAAEVLRAPSLPQRAPMIIVAISSPKNHPKVPALEQDMSCAVAVGNMLVAAHAQGLGAVWRTGEPAYDPIIREGLGLQSHEKIIAYLYLGQALGGPRSIPVMDSRDFFQRWPEA</sequence>
<dbReference type="CDD" id="cd02135">
    <property type="entry name" value="YdjA-like"/>
    <property type="match status" value="1"/>
</dbReference>
<dbReference type="PIRSF" id="PIRSF000232">
    <property type="entry name" value="YdjA"/>
    <property type="match status" value="1"/>
</dbReference>
<keyword evidence="5 7" id="KW-0560">Oxidoreductase</keyword>
<dbReference type="InterPro" id="IPR000415">
    <property type="entry name" value="Nitroreductase-like"/>
</dbReference>